<organism evidence="2 3">
    <name type="scientific">Diaporthe vaccinii</name>
    <dbReference type="NCBI Taxonomy" id="105482"/>
    <lineage>
        <taxon>Eukaryota</taxon>
        <taxon>Fungi</taxon>
        <taxon>Dikarya</taxon>
        <taxon>Ascomycota</taxon>
        <taxon>Pezizomycotina</taxon>
        <taxon>Sordariomycetes</taxon>
        <taxon>Sordariomycetidae</taxon>
        <taxon>Diaporthales</taxon>
        <taxon>Diaporthaceae</taxon>
        <taxon>Diaporthe</taxon>
        <taxon>Diaporthe eres species complex</taxon>
    </lineage>
</organism>
<dbReference type="PANTHER" id="PTHR24148">
    <property type="entry name" value="ANKYRIN REPEAT DOMAIN-CONTAINING PROTEIN 39 HOMOLOG-RELATED"/>
    <property type="match status" value="1"/>
</dbReference>
<gene>
    <name evidence="2" type="ORF">FJTKL_14216</name>
</gene>
<feature type="domain" description="Heterokaryon incompatibility" evidence="1">
    <location>
        <begin position="99"/>
        <end position="278"/>
    </location>
</feature>
<comment type="caution">
    <text evidence="2">The sequence shown here is derived from an EMBL/GenBank/DDBJ whole genome shotgun (WGS) entry which is preliminary data.</text>
</comment>
<keyword evidence="3" id="KW-1185">Reference proteome</keyword>
<dbReference type="Proteomes" id="UP001600888">
    <property type="component" value="Unassembled WGS sequence"/>
</dbReference>
<name>A0ABR4E8K9_9PEZI</name>
<dbReference type="EMBL" id="JBAWTH010000083">
    <property type="protein sequence ID" value="KAL2278766.1"/>
    <property type="molecule type" value="Genomic_DNA"/>
</dbReference>
<dbReference type="PANTHER" id="PTHR24148:SF73">
    <property type="entry name" value="HET DOMAIN PROTEIN (AFU_ORTHOLOGUE AFUA_8G01020)"/>
    <property type="match status" value="1"/>
</dbReference>
<evidence type="ECO:0000259" key="1">
    <source>
        <dbReference type="Pfam" id="PF06985"/>
    </source>
</evidence>
<dbReference type="Pfam" id="PF06985">
    <property type="entry name" value="HET"/>
    <property type="match status" value="1"/>
</dbReference>
<protein>
    <recommendedName>
        <fullName evidence="1">Heterokaryon incompatibility domain-containing protein</fullName>
    </recommendedName>
</protein>
<accession>A0ABR4E8K9</accession>
<proteinExistence type="predicted"/>
<dbReference type="Pfam" id="PF26639">
    <property type="entry name" value="Het-6_barrel"/>
    <property type="match status" value="1"/>
</dbReference>
<dbReference type="EMBL" id="JBAWTH010000083">
    <property type="protein sequence ID" value="KAL2278765.1"/>
    <property type="molecule type" value="Genomic_DNA"/>
</dbReference>
<sequence>MAACSSARGQRHGIVNRRYPYLRRCPVPDLAIMSLTFLRTYDLAPPKMNSRIARTVYEPLDKFRLQFRLLEIAEPENDNEAGPVAVRIHTVSLLDSPSFAALSYVWGDPTETAEIIVDGVARKVTKSLSESLRHVAKHAVPHMNQTGDESCKRLAFRLWADAICIDQENVEERSHQVGLMGRIYSSASLVVAWLSSEDKGLPLVFSALESLCREVELVNAGHVDALHGVTWMEDHENDLFRLVPISERPEGDGKGPLSTAICALLRLPYWQRVWIIQEVALSRDLIYTTPSVSIHRPTFERGLRYLLHLSSKSWGKGVTIKKPNEDAKKSELLETLFYMGLYKHLPEKPKFERLLDKQFESLSSPKAESSGNFTNYSASLSLKGFQHDASDARDHVYGLLGLTGLNIIPDYTKTTRQVLLDYVRAIISFNRGTDSELCFLDSAPKGLHSDADNLDLPSWTPSRFSYDHCRADRPCHATRGVFHEYDFPEPRAQDRSLLAGGSRIQRIKRFIEIPDNNMLWRAEGKSLCDLLEEFAGDGRASYHTGCPMPRALWSTVLCKTDGDADMSPFLVYFRKGVVTGEQDIGRTSNVQRFPGLWECLREDRQRLQGGFDKETRLSGSMKDPTMTVLFNWGLMLKRIKGAVELFETEGGYLGVGPKGCTVQDEVCILKGCASPLLLRPEIGECHSVVGPCFVLGLMDGEAKTLLKDGRCKTRMFELV</sequence>
<dbReference type="InterPro" id="IPR052895">
    <property type="entry name" value="HetReg/Transcr_Mod"/>
</dbReference>
<evidence type="ECO:0000313" key="3">
    <source>
        <dbReference type="Proteomes" id="UP001600888"/>
    </source>
</evidence>
<reference evidence="2 3" key="1">
    <citation type="submission" date="2024-03" db="EMBL/GenBank/DDBJ databases">
        <title>A high-quality draft genome sequence of Diaporthe vaccinii, a causative agent of upright dieback and viscid rot disease in cranberry plants.</title>
        <authorList>
            <person name="Sarrasin M."/>
            <person name="Lang B.F."/>
            <person name="Burger G."/>
        </authorList>
    </citation>
    <scope>NUCLEOTIDE SEQUENCE [LARGE SCALE GENOMIC DNA]</scope>
    <source>
        <strain evidence="2 3">IS7</strain>
    </source>
</reference>
<evidence type="ECO:0000313" key="2">
    <source>
        <dbReference type="EMBL" id="KAL2278765.1"/>
    </source>
</evidence>
<dbReference type="InterPro" id="IPR010730">
    <property type="entry name" value="HET"/>
</dbReference>